<dbReference type="PANTHER" id="PTHR43133">
    <property type="entry name" value="RNA POLYMERASE ECF-TYPE SIGMA FACTO"/>
    <property type="match status" value="1"/>
</dbReference>
<evidence type="ECO:0000256" key="4">
    <source>
        <dbReference type="ARBA" id="ARBA00023163"/>
    </source>
</evidence>
<dbReference type="Gene3D" id="1.10.1740.10">
    <property type="match status" value="1"/>
</dbReference>
<keyword evidence="8" id="KW-1185">Reference proteome</keyword>
<keyword evidence="4" id="KW-0804">Transcription</keyword>
<gene>
    <name evidence="7" type="ORF">SAMN04490243_0376</name>
</gene>
<dbReference type="GO" id="GO:0016987">
    <property type="term" value="F:sigma factor activity"/>
    <property type="evidence" value="ECO:0007669"/>
    <property type="project" value="UniProtKB-KW"/>
</dbReference>
<dbReference type="SUPFAM" id="SSF88659">
    <property type="entry name" value="Sigma3 and sigma4 domains of RNA polymerase sigma factors"/>
    <property type="match status" value="1"/>
</dbReference>
<dbReference type="RefSeq" id="WP_092980222.1">
    <property type="nucleotide sequence ID" value="NZ_FOYQ01000001.1"/>
</dbReference>
<evidence type="ECO:0000256" key="3">
    <source>
        <dbReference type="ARBA" id="ARBA00023082"/>
    </source>
</evidence>
<dbReference type="InterPro" id="IPR013325">
    <property type="entry name" value="RNA_pol_sigma_r2"/>
</dbReference>
<dbReference type="SUPFAM" id="SSF88946">
    <property type="entry name" value="Sigma2 domain of RNA polymerase sigma factors"/>
    <property type="match status" value="1"/>
</dbReference>
<dbReference type="GO" id="GO:0003677">
    <property type="term" value="F:DNA binding"/>
    <property type="evidence" value="ECO:0007669"/>
    <property type="project" value="InterPro"/>
</dbReference>
<dbReference type="InterPro" id="IPR036388">
    <property type="entry name" value="WH-like_DNA-bd_sf"/>
</dbReference>
<organism evidence="7 8">
    <name type="scientific">Robiginitalea myxolifaciens</name>
    <dbReference type="NCBI Taxonomy" id="400055"/>
    <lineage>
        <taxon>Bacteria</taxon>
        <taxon>Pseudomonadati</taxon>
        <taxon>Bacteroidota</taxon>
        <taxon>Flavobacteriia</taxon>
        <taxon>Flavobacteriales</taxon>
        <taxon>Flavobacteriaceae</taxon>
        <taxon>Robiginitalea</taxon>
    </lineage>
</organism>
<evidence type="ECO:0000313" key="7">
    <source>
        <dbReference type="EMBL" id="SFR31861.1"/>
    </source>
</evidence>
<dbReference type="STRING" id="400055.SAMN04490243_0376"/>
<dbReference type="OrthoDB" id="9785675at2"/>
<protein>
    <submittedName>
        <fullName evidence="7">RNA polymerase sigma-70 factor, ECF subfamily</fullName>
    </submittedName>
</protein>
<dbReference type="AlphaFoldDB" id="A0A1I6FPJ2"/>
<dbReference type="PANTHER" id="PTHR43133:SF60">
    <property type="entry name" value="RNA POLYMERASE SIGMA FACTOR SIGV"/>
    <property type="match status" value="1"/>
</dbReference>
<reference evidence="7 8" key="1">
    <citation type="submission" date="2016-10" db="EMBL/GenBank/DDBJ databases">
        <authorList>
            <person name="de Groot N.N."/>
        </authorList>
    </citation>
    <scope>NUCLEOTIDE SEQUENCE [LARGE SCALE GENOMIC DNA]</scope>
    <source>
        <strain evidence="7 8">DSM 21019</strain>
    </source>
</reference>
<dbReference type="Pfam" id="PF04542">
    <property type="entry name" value="Sigma70_r2"/>
    <property type="match status" value="1"/>
</dbReference>
<keyword evidence="2" id="KW-0805">Transcription regulation</keyword>
<dbReference type="GO" id="GO:0006352">
    <property type="term" value="P:DNA-templated transcription initiation"/>
    <property type="evidence" value="ECO:0007669"/>
    <property type="project" value="InterPro"/>
</dbReference>
<accession>A0A1I6FPJ2</accession>
<feature type="domain" description="RNA polymerase sigma-70 region 2" evidence="5">
    <location>
        <begin position="25"/>
        <end position="91"/>
    </location>
</feature>
<sequence>MDQDNIQSIIEKAKAGNQVAYSQLLDRYWNELYHFQLGRTQQESDAEDIAIQTFAKAFDKIHTYDPKFAFNTWLLTISKNLHVDLLRKKHRNVLEQRGNSFSEAMKKILDESPSAEDQLILEQNLETLLAYIKQLKPRYREVIDLRYFREMTYAEIAEQLGEPIGNVKVKLLRARKLLAGLIQQDPSAS</sequence>
<dbReference type="EMBL" id="FOYQ01000001">
    <property type="protein sequence ID" value="SFR31861.1"/>
    <property type="molecule type" value="Genomic_DNA"/>
</dbReference>
<dbReference type="InterPro" id="IPR013324">
    <property type="entry name" value="RNA_pol_sigma_r3/r4-like"/>
</dbReference>
<evidence type="ECO:0000259" key="5">
    <source>
        <dbReference type="Pfam" id="PF04542"/>
    </source>
</evidence>
<name>A0A1I6FPJ2_9FLAO</name>
<dbReference type="Pfam" id="PF08281">
    <property type="entry name" value="Sigma70_r4_2"/>
    <property type="match status" value="1"/>
</dbReference>
<evidence type="ECO:0000259" key="6">
    <source>
        <dbReference type="Pfam" id="PF08281"/>
    </source>
</evidence>
<dbReference type="InterPro" id="IPR014284">
    <property type="entry name" value="RNA_pol_sigma-70_dom"/>
</dbReference>
<feature type="domain" description="RNA polymerase sigma factor 70 region 4 type 2" evidence="6">
    <location>
        <begin position="126"/>
        <end position="178"/>
    </location>
</feature>
<evidence type="ECO:0000313" key="8">
    <source>
        <dbReference type="Proteomes" id="UP000199534"/>
    </source>
</evidence>
<dbReference type="InterPro" id="IPR007627">
    <property type="entry name" value="RNA_pol_sigma70_r2"/>
</dbReference>
<dbReference type="NCBIfam" id="TIGR02937">
    <property type="entry name" value="sigma70-ECF"/>
    <property type="match status" value="1"/>
</dbReference>
<proteinExistence type="inferred from homology"/>
<dbReference type="InterPro" id="IPR013249">
    <property type="entry name" value="RNA_pol_sigma70_r4_t2"/>
</dbReference>
<dbReference type="Gene3D" id="1.10.10.10">
    <property type="entry name" value="Winged helix-like DNA-binding domain superfamily/Winged helix DNA-binding domain"/>
    <property type="match status" value="1"/>
</dbReference>
<keyword evidence="3" id="KW-0731">Sigma factor</keyword>
<dbReference type="InterPro" id="IPR039425">
    <property type="entry name" value="RNA_pol_sigma-70-like"/>
</dbReference>
<dbReference type="CDD" id="cd06171">
    <property type="entry name" value="Sigma70_r4"/>
    <property type="match status" value="1"/>
</dbReference>
<evidence type="ECO:0000256" key="2">
    <source>
        <dbReference type="ARBA" id="ARBA00023015"/>
    </source>
</evidence>
<dbReference type="Proteomes" id="UP000199534">
    <property type="component" value="Unassembled WGS sequence"/>
</dbReference>
<evidence type="ECO:0000256" key="1">
    <source>
        <dbReference type="ARBA" id="ARBA00010641"/>
    </source>
</evidence>
<comment type="similarity">
    <text evidence="1">Belongs to the sigma-70 factor family. ECF subfamily.</text>
</comment>